<evidence type="ECO:0000313" key="6">
    <source>
        <dbReference type="Proteomes" id="UP000245609"/>
    </source>
</evidence>
<evidence type="ECO:0000259" key="4">
    <source>
        <dbReference type="Pfam" id="PF13934"/>
    </source>
</evidence>
<evidence type="ECO:0000256" key="3">
    <source>
        <dbReference type="SAM" id="MobiDB-lite"/>
    </source>
</evidence>
<proteinExistence type="predicted"/>
<dbReference type="GO" id="GO:0005634">
    <property type="term" value="C:nucleus"/>
    <property type="evidence" value="ECO:0007669"/>
    <property type="project" value="UniProtKB-SubCell"/>
</dbReference>
<dbReference type="InterPro" id="IPR025151">
    <property type="entry name" value="ELYS_dom"/>
</dbReference>
<gene>
    <name evidence="5" type="ORF">BB560_006258</name>
</gene>
<evidence type="ECO:0000256" key="1">
    <source>
        <dbReference type="ARBA" id="ARBA00004123"/>
    </source>
</evidence>
<dbReference type="OrthoDB" id="5563702at2759"/>
<dbReference type="EMBL" id="MBFS01003003">
    <property type="protein sequence ID" value="PVU89974.1"/>
    <property type="molecule type" value="Genomic_DNA"/>
</dbReference>
<feature type="domain" description="ELYS-like" evidence="4">
    <location>
        <begin position="470"/>
        <end position="684"/>
    </location>
</feature>
<sequence length="915" mass="104611">MKSENISDKSTRFQASAGFIAIDEGNINSNEYYSFSFDQSSIFINYHPSILLADSVLVSRLFLSDFIPETTKSTFFFIKGAIINNQPCLVIAIQSSITVTTESNNSTDLNESLSFFNYSILSKSIDYIGCESTSFLDNEVQEEYWKVVFVSLDGLIYTRNLAFKSNKEISFSDTDLSQYNLDEGVSVVFLETKQCQSGDMFSILLVGTDKGDILVFQLSLGQPLDFCLKSIAQTQFVDLIPSSAKILFDNPNNVLSSKNVDIFKNILSPTSLYIAATYSANQGSTGTRSKYNSGLSVFKLDLSILPNKNWISREIASCSQRDDYKTLKIVSDRFFFLPNSLQLVTLDCEFKNIDDYEYPNYRYCLGLYDFSQGNIELVEKSSISISSFDSILSCQMSTDLTTCNFITSDMSLFVQEDVFESTRDHAFPSQSNLQFHDTQKNLIFSIFSDVKSNSAWITQVRKNRELYGDQLFIDRILFDAGVEDVLSMYPPTSKSKLQRLLTKILSSEKNSMVYVILFYMVFDYSKFIEKGSLIDTFLQIMLLPTNSQILVQGYWNLDNGFIQDGLLYLCDSCLPINYTRQVLKLAYMKGYYIEAKRFLDTICPEIDFTSRDGLLILKISLNVGVKSAFDLQRLVLNEHTDNSELQNSFLNTIFSFCKDKTNTSNELIKLPFTPTEELKLIEFCCCNSDTLNYSDDTTLKINNAILNLHLLSKYFNNVQKTLSERRKKDPESDYSFNDQNEQSSRDEYNLNVNITPKRLTRQAEKMRLTPHQTVLKSFIRKNMHTNEDESDESDNNSDYGEGVENIDFYQGTPNQRKKDTLLSEKNVPGTGSRAMFPRNITPYVRKYKQTPFRGMSARKGLFNQNMTKFELGYTPEDLLDGNHGILFKETKRNYSPTEHLAKSKKKRSMFQNVAI</sequence>
<organism evidence="5 6">
    <name type="scientific">Smittium megazygosporum</name>
    <dbReference type="NCBI Taxonomy" id="133381"/>
    <lineage>
        <taxon>Eukaryota</taxon>
        <taxon>Fungi</taxon>
        <taxon>Fungi incertae sedis</taxon>
        <taxon>Zoopagomycota</taxon>
        <taxon>Kickxellomycotina</taxon>
        <taxon>Harpellomycetes</taxon>
        <taxon>Harpellales</taxon>
        <taxon>Legeriomycetaceae</taxon>
        <taxon>Smittium</taxon>
    </lineage>
</organism>
<dbReference type="STRING" id="133381.A0A2T9YCF1"/>
<name>A0A2T9YCF1_9FUNG</name>
<feature type="region of interest" description="Disordered" evidence="3">
    <location>
        <begin position="783"/>
        <end position="836"/>
    </location>
</feature>
<dbReference type="AlphaFoldDB" id="A0A2T9YCF1"/>
<protein>
    <recommendedName>
        <fullName evidence="4">ELYS-like domain-containing protein</fullName>
    </recommendedName>
</protein>
<evidence type="ECO:0000256" key="2">
    <source>
        <dbReference type="ARBA" id="ARBA00023242"/>
    </source>
</evidence>
<comment type="subcellular location">
    <subcellularLocation>
        <location evidence="1">Nucleus</location>
    </subcellularLocation>
</comment>
<keyword evidence="6" id="KW-1185">Reference proteome</keyword>
<comment type="caution">
    <text evidence="5">The sequence shown here is derived from an EMBL/GenBank/DDBJ whole genome shotgun (WGS) entry which is preliminary data.</text>
</comment>
<evidence type="ECO:0000313" key="5">
    <source>
        <dbReference type="EMBL" id="PVU89974.1"/>
    </source>
</evidence>
<dbReference type="Pfam" id="PF13934">
    <property type="entry name" value="ELYS"/>
    <property type="match status" value="1"/>
</dbReference>
<keyword evidence="2" id="KW-0539">Nucleus</keyword>
<accession>A0A2T9YCF1</accession>
<reference evidence="5 6" key="1">
    <citation type="journal article" date="2018" name="MBio">
        <title>Comparative Genomics Reveals the Core Gene Toolbox for the Fungus-Insect Symbiosis.</title>
        <authorList>
            <person name="Wang Y."/>
            <person name="Stata M."/>
            <person name="Wang W."/>
            <person name="Stajich J.E."/>
            <person name="White M.M."/>
            <person name="Moncalvo J.M."/>
        </authorList>
    </citation>
    <scope>NUCLEOTIDE SEQUENCE [LARGE SCALE GENOMIC DNA]</scope>
    <source>
        <strain evidence="5 6">SC-DP-2</strain>
    </source>
</reference>
<dbReference type="Proteomes" id="UP000245609">
    <property type="component" value="Unassembled WGS sequence"/>
</dbReference>
<feature type="region of interest" description="Disordered" evidence="3">
    <location>
        <begin position="723"/>
        <end position="749"/>
    </location>
</feature>